<keyword evidence="2" id="KW-1185">Reference proteome</keyword>
<dbReference type="AlphaFoldDB" id="A0AAW1UXQ9"/>
<dbReference type="Proteomes" id="UP001431783">
    <property type="component" value="Unassembled WGS sequence"/>
</dbReference>
<reference evidence="1 2" key="1">
    <citation type="submission" date="2023-03" db="EMBL/GenBank/DDBJ databases">
        <title>Genome insight into feeding habits of ladybird beetles.</title>
        <authorList>
            <person name="Li H.-S."/>
            <person name="Huang Y.-H."/>
            <person name="Pang H."/>
        </authorList>
    </citation>
    <scope>NUCLEOTIDE SEQUENCE [LARGE SCALE GENOMIC DNA]</scope>
    <source>
        <strain evidence="1">SYSU_2023b</strain>
        <tissue evidence="1">Whole body</tissue>
    </source>
</reference>
<comment type="caution">
    <text evidence="1">The sequence shown here is derived from an EMBL/GenBank/DDBJ whole genome shotgun (WGS) entry which is preliminary data.</text>
</comment>
<proteinExistence type="predicted"/>
<accession>A0AAW1UXQ9</accession>
<name>A0AAW1UXQ9_9CUCU</name>
<protein>
    <submittedName>
        <fullName evidence="1">Uncharacterized protein</fullName>
    </submittedName>
</protein>
<evidence type="ECO:0000313" key="1">
    <source>
        <dbReference type="EMBL" id="KAK9887914.1"/>
    </source>
</evidence>
<gene>
    <name evidence="1" type="ORF">WA026_000217</name>
</gene>
<sequence>MSKCNVLSRSDGVRDLGVVFDKKLSFVPHITQLISSAAKIYGFVIRNGKYFNNSSTYIGLFNTMEYGSMIWQPIYTCHQRHLEAIQRRFLKFLVWREDKVYLQRGVNRNELLSRFSLISL</sequence>
<organism evidence="1 2">
    <name type="scientific">Henosepilachna vigintioctopunctata</name>
    <dbReference type="NCBI Taxonomy" id="420089"/>
    <lineage>
        <taxon>Eukaryota</taxon>
        <taxon>Metazoa</taxon>
        <taxon>Ecdysozoa</taxon>
        <taxon>Arthropoda</taxon>
        <taxon>Hexapoda</taxon>
        <taxon>Insecta</taxon>
        <taxon>Pterygota</taxon>
        <taxon>Neoptera</taxon>
        <taxon>Endopterygota</taxon>
        <taxon>Coleoptera</taxon>
        <taxon>Polyphaga</taxon>
        <taxon>Cucujiformia</taxon>
        <taxon>Coccinelloidea</taxon>
        <taxon>Coccinellidae</taxon>
        <taxon>Epilachninae</taxon>
        <taxon>Epilachnini</taxon>
        <taxon>Henosepilachna</taxon>
    </lineage>
</organism>
<dbReference type="EMBL" id="JARQZJ010000121">
    <property type="protein sequence ID" value="KAK9887914.1"/>
    <property type="molecule type" value="Genomic_DNA"/>
</dbReference>
<evidence type="ECO:0000313" key="2">
    <source>
        <dbReference type="Proteomes" id="UP001431783"/>
    </source>
</evidence>